<comment type="caution">
    <text evidence="1">The sequence shown here is derived from an EMBL/GenBank/DDBJ whole genome shotgun (WGS) entry which is preliminary data.</text>
</comment>
<dbReference type="EMBL" id="JAZHXJ010002232">
    <property type="protein sequence ID" value="KAL1840204.1"/>
    <property type="molecule type" value="Genomic_DNA"/>
</dbReference>
<gene>
    <name evidence="1" type="ORF">VTK73DRAFT_3821</name>
</gene>
<reference evidence="1 2" key="1">
    <citation type="journal article" date="2024" name="Commun. Biol.">
        <title>Comparative genomic analysis of thermophilic fungi reveals convergent evolutionary adaptations and gene losses.</title>
        <authorList>
            <person name="Steindorff A.S."/>
            <person name="Aguilar-Pontes M.V."/>
            <person name="Robinson A.J."/>
            <person name="Andreopoulos B."/>
            <person name="LaButti K."/>
            <person name="Kuo A."/>
            <person name="Mondo S."/>
            <person name="Riley R."/>
            <person name="Otillar R."/>
            <person name="Haridas S."/>
            <person name="Lipzen A."/>
            <person name="Grimwood J."/>
            <person name="Schmutz J."/>
            <person name="Clum A."/>
            <person name="Reid I.D."/>
            <person name="Moisan M.C."/>
            <person name="Butler G."/>
            <person name="Nguyen T.T.M."/>
            <person name="Dewar K."/>
            <person name="Conant G."/>
            <person name="Drula E."/>
            <person name="Henrissat B."/>
            <person name="Hansel C."/>
            <person name="Singer S."/>
            <person name="Hutchinson M.I."/>
            <person name="de Vries R.P."/>
            <person name="Natvig D.O."/>
            <person name="Powell A.J."/>
            <person name="Tsang A."/>
            <person name="Grigoriev I.V."/>
        </authorList>
    </citation>
    <scope>NUCLEOTIDE SEQUENCE [LARGE SCALE GENOMIC DNA]</scope>
    <source>
        <strain evidence="1 2">ATCC 24622</strain>
    </source>
</reference>
<evidence type="ECO:0000313" key="2">
    <source>
        <dbReference type="Proteomes" id="UP001586593"/>
    </source>
</evidence>
<organism evidence="1 2">
    <name type="scientific">Phialemonium thermophilum</name>
    <dbReference type="NCBI Taxonomy" id="223376"/>
    <lineage>
        <taxon>Eukaryota</taxon>
        <taxon>Fungi</taxon>
        <taxon>Dikarya</taxon>
        <taxon>Ascomycota</taxon>
        <taxon>Pezizomycotina</taxon>
        <taxon>Sordariomycetes</taxon>
        <taxon>Sordariomycetidae</taxon>
        <taxon>Cephalothecales</taxon>
        <taxon>Cephalothecaceae</taxon>
        <taxon>Phialemonium</taxon>
    </lineage>
</organism>
<sequence>MPRSLPLHASPVSCYMPHNRAPMIASPRRLLKASTGPLSSGGYPSPSSHSLLLPAVVAPELPTVSLSTASHLPRLCPPWLTVWAPLSICFPPCITRYSRER</sequence>
<name>A0ABR3VEB3_9PEZI</name>
<accession>A0ABR3VEB3</accession>
<proteinExistence type="predicted"/>
<keyword evidence="2" id="KW-1185">Reference proteome</keyword>
<protein>
    <submittedName>
        <fullName evidence="1">Uncharacterized protein</fullName>
    </submittedName>
</protein>
<evidence type="ECO:0000313" key="1">
    <source>
        <dbReference type="EMBL" id="KAL1840204.1"/>
    </source>
</evidence>
<dbReference type="Proteomes" id="UP001586593">
    <property type="component" value="Unassembled WGS sequence"/>
</dbReference>